<dbReference type="SMART" id="SM00947">
    <property type="entry name" value="Pro_CA"/>
    <property type="match status" value="1"/>
</dbReference>
<evidence type="ECO:0000256" key="1">
    <source>
        <dbReference type="ARBA" id="ARBA00002904"/>
    </source>
</evidence>
<comment type="caution">
    <text evidence="9">The sequence shown here is derived from an EMBL/GenBank/DDBJ whole genome shotgun (WGS) entry which is preliminary data.</text>
</comment>
<dbReference type="InterPro" id="IPR001765">
    <property type="entry name" value="Carbonic_anhydrase"/>
</dbReference>
<feature type="binding site" evidence="7">
    <location>
        <position position="105"/>
    </location>
    <ligand>
        <name>Zn(2+)</name>
        <dbReference type="ChEBI" id="CHEBI:29105"/>
    </ligand>
</feature>
<accession>A0A6G0T9C8</accession>
<dbReference type="EC" id="4.2.1.1" evidence="8"/>
<dbReference type="Pfam" id="PF00484">
    <property type="entry name" value="Pro_CA"/>
    <property type="match status" value="1"/>
</dbReference>
<evidence type="ECO:0000256" key="3">
    <source>
        <dbReference type="ARBA" id="ARBA00022723"/>
    </source>
</evidence>
<dbReference type="FunFam" id="3.40.1050.10:FF:000007">
    <property type="entry name" value="Carbonic anhydrase"/>
    <property type="match status" value="1"/>
</dbReference>
<sequence>MDRIFRGIMKYRQTHRAEMVEQFVKVKNRPEPKALFFTCMDSRMLPARFTKSNVGDMFIVRNAGNLIPHSQHFQDEYTTCEPAALELGCIQNDVRHVIVCGHSDCKAMNLLYLLKDTEYGSIINRRMSPLRSWLCTHAMSSLKKYQQLEEAGFDTPLIFQAETPLRRISAYIDLDDKFSVTNKLSQINTLQQIQNIASYDFLKKRLETYDLHIHALWFDIYTGDIHYFSRQSKQFVEINEKNVDRLVEEVSKYYC</sequence>
<evidence type="ECO:0000256" key="2">
    <source>
        <dbReference type="ARBA" id="ARBA00006217"/>
    </source>
</evidence>
<comment type="similarity">
    <text evidence="2 8">Belongs to the beta-class carbonic anhydrase family.</text>
</comment>
<evidence type="ECO:0000256" key="5">
    <source>
        <dbReference type="ARBA" id="ARBA00023239"/>
    </source>
</evidence>
<evidence type="ECO:0000313" key="9">
    <source>
        <dbReference type="EMBL" id="KAE9528556.1"/>
    </source>
</evidence>
<feature type="binding site" evidence="7">
    <location>
        <position position="39"/>
    </location>
    <ligand>
        <name>Zn(2+)</name>
        <dbReference type="ChEBI" id="CHEBI:29105"/>
    </ligand>
</feature>
<comment type="catalytic activity">
    <reaction evidence="6 8">
        <text>hydrogencarbonate + H(+) = CO2 + H2O</text>
        <dbReference type="Rhea" id="RHEA:10748"/>
        <dbReference type="ChEBI" id="CHEBI:15377"/>
        <dbReference type="ChEBI" id="CHEBI:15378"/>
        <dbReference type="ChEBI" id="CHEBI:16526"/>
        <dbReference type="ChEBI" id="CHEBI:17544"/>
        <dbReference type="EC" id="4.2.1.1"/>
    </reaction>
</comment>
<comment type="function">
    <text evidence="1 8">Reversible hydration of carbon dioxide.</text>
</comment>
<dbReference type="Proteomes" id="UP000475862">
    <property type="component" value="Unassembled WGS sequence"/>
</dbReference>
<dbReference type="OrthoDB" id="10020193at2759"/>
<dbReference type="InterPro" id="IPR036874">
    <property type="entry name" value="Carbonic_anhydrase_sf"/>
</dbReference>
<dbReference type="GO" id="GO:0008270">
    <property type="term" value="F:zinc ion binding"/>
    <property type="evidence" value="ECO:0007669"/>
    <property type="project" value="UniProtKB-UniRule"/>
</dbReference>
<dbReference type="AlphaFoldDB" id="A0A6G0T9C8"/>
<dbReference type="Gene3D" id="3.40.1050.10">
    <property type="entry name" value="Carbonic anhydrase"/>
    <property type="match status" value="1"/>
</dbReference>
<organism evidence="9 10">
    <name type="scientific">Aphis glycines</name>
    <name type="common">Soybean aphid</name>
    <dbReference type="NCBI Taxonomy" id="307491"/>
    <lineage>
        <taxon>Eukaryota</taxon>
        <taxon>Metazoa</taxon>
        <taxon>Ecdysozoa</taxon>
        <taxon>Arthropoda</taxon>
        <taxon>Hexapoda</taxon>
        <taxon>Insecta</taxon>
        <taxon>Pterygota</taxon>
        <taxon>Neoptera</taxon>
        <taxon>Paraneoptera</taxon>
        <taxon>Hemiptera</taxon>
        <taxon>Sternorrhyncha</taxon>
        <taxon>Aphidomorpha</taxon>
        <taxon>Aphidoidea</taxon>
        <taxon>Aphididae</taxon>
        <taxon>Aphidini</taxon>
        <taxon>Aphis</taxon>
        <taxon>Aphis</taxon>
    </lineage>
</organism>
<keyword evidence="10" id="KW-1185">Reference proteome</keyword>
<evidence type="ECO:0000256" key="7">
    <source>
        <dbReference type="PIRSR" id="PIRSR601765-1"/>
    </source>
</evidence>
<name>A0A6G0T9C8_APHGL</name>
<evidence type="ECO:0000256" key="8">
    <source>
        <dbReference type="RuleBase" id="RU003956"/>
    </source>
</evidence>
<comment type="cofactor">
    <cofactor evidence="7">
        <name>Zn(2+)</name>
        <dbReference type="ChEBI" id="CHEBI:29105"/>
    </cofactor>
    <text evidence="7">Binds 1 zinc ion per subunit.</text>
</comment>
<reference evidence="9 10" key="1">
    <citation type="submission" date="2019-08" db="EMBL/GenBank/DDBJ databases">
        <title>The genome of the soybean aphid Biotype 1, its phylome, world population structure and adaptation to the North American continent.</title>
        <authorList>
            <person name="Giordano R."/>
            <person name="Donthu R.K."/>
            <person name="Hernandez A.G."/>
            <person name="Wright C.L."/>
            <person name="Zimin A.V."/>
        </authorList>
    </citation>
    <scope>NUCLEOTIDE SEQUENCE [LARGE SCALE GENOMIC DNA]</scope>
    <source>
        <tissue evidence="9">Whole aphids</tissue>
    </source>
</reference>
<dbReference type="PANTHER" id="PTHR11002:SF76">
    <property type="entry name" value="CARBONIC ANHYDRASE"/>
    <property type="match status" value="1"/>
</dbReference>
<feature type="binding site" evidence="7">
    <location>
        <position position="41"/>
    </location>
    <ligand>
        <name>Zn(2+)</name>
        <dbReference type="ChEBI" id="CHEBI:29105"/>
    </ligand>
</feature>
<feature type="binding site" evidence="7">
    <location>
        <position position="102"/>
    </location>
    <ligand>
        <name>Zn(2+)</name>
        <dbReference type="ChEBI" id="CHEBI:29105"/>
    </ligand>
</feature>
<evidence type="ECO:0000256" key="4">
    <source>
        <dbReference type="ARBA" id="ARBA00022833"/>
    </source>
</evidence>
<proteinExistence type="inferred from homology"/>
<evidence type="ECO:0000256" key="6">
    <source>
        <dbReference type="ARBA" id="ARBA00048348"/>
    </source>
</evidence>
<evidence type="ECO:0000313" key="10">
    <source>
        <dbReference type="Proteomes" id="UP000475862"/>
    </source>
</evidence>
<dbReference type="GO" id="GO:0004089">
    <property type="term" value="F:carbonate dehydratase activity"/>
    <property type="evidence" value="ECO:0007669"/>
    <property type="project" value="UniProtKB-UniRule"/>
</dbReference>
<keyword evidence="3 7" id="KW-0479">Metal-binding</keyword>
<keyword evidence="4 7" id="KW-0862">Zinc</keyword>
<dbReference type="SUPFAM" id="SSF53056">
    <property type="entry name" value="beta-carbonic anhydrase, cab"/>
    <property type="match status" value="1"/>
</dbReference>
<keyword evidence="5 8" id="KW-0456">Lyase</keyword>
<protein>
    <recommendedName>
        <fullName evidence="8">Carbonic anhydrase</fullName>
        <ecNumber evidence="8">4.2.1.1</ecNumber>
    </recommendedName>
    <alternativeName>
        <fullName evidence="8">Carbonate dehydratase</fullName>
    </alternativeName>
</protein>
<gene>
    <name evidence="9" type="ORF">AGLY_012131</name>
</gene>
<dbReference type="PANTHER" id="PTHR11002">
    <property type="entry name" value="CARBONIC ANHYDRASE"/>
    <property type="match status" value="1"/>
</dbReference>
<dbReference type="EMBL" id="VYZN01000048">
    <property type="protein sequence ID" value="KAE9528556.1"/>
    <property type="molecule type" value="Genomic_DNA"/>
</dbReference>